<feature type="region of interest" description="Disordered" evidence="1">
    <location>
        <begin position="632"/>
        <end position="651"/>
    </location>
</feature>
<feature type="region of interest" description="Disordered" evidence="1">
    <location>
        <begin position="290"/>
        <end position="348"/>
    </location>
</feature>
<sequence>MMLMVLVVCSFPGLVTAVSPSATVFSLRYVNNNNKTFNMNFNFTSFSEFQRCLTDEAIYSCTLQSSKVTITTLTTGVTQTNITGVETIKSTQPTTSTSRKSCNMSSYKLSFFEYYFSIQCSVSDNPCERELAIDFVRDEATSRCGYACWDISGNILFVYSAEMIFFRCDPGPHFTLPIESNGDTEMQLTSATVRVVTDSSQSDVASSTTTVTSTSNSRPVTMARTTYALSTTTSTSIVPTTTSTSIVPTMTSTSIVPTTTSIYVLIPPPPTTTEAETGVTTKVTILPTAPQPTTTITQNNTPPADTPKPSTATPPMPTTPQHNTTPRPTFSSLTSNIPQPISTRSPTTLAASTTTTFQQFPTMLPSTTSEASITVTSSLNTDDNTKAPTNPSKLSTAEQSRPEPTATTLIVPTANNNNTSETFTPTLIPNRETETSHTSSSSSYTASSTINQVAYPSSTLKIALADSDTNNNSIVIALSVIVSFLALATAVIFLYLFLQRRRQKRTLRDNESTRVLRADDSMDLNYLRTQRGEESHYSSVIEYDPPWGGQRGNVTPDLISSCEGSSSSDTAKKPTVPDSSTIPRPFDEYSRLHLPSIVKNPEAEATNTTPGVAAIYDNVRLQDLEPIYNLSSFSDDLNDGGNQTSTPKRDADTGRMLKFHDVNPYSVVVLDPTLFNTSNHGTSFLKKSNPGESSSNKFIILDSVSNDRDGELNQNSGKLESKNVTSRMYVATKDYSDHSEIESDCLSVSATSSFNLYSGKNAVESPKEDTTLPARTPNPGKPLRFVFPAELL</sequence>
<keyword evidence="3" id="KW-0732">Signal</keyword>
<evidence type="ECO:0000313" key="4">
    <source>
        <dbReference type="EMBL" id="CAL1528565.1"/>
    </source>
</evidence>
<proteinExistence type="predicted"/>
<dbReference type="EMBL" id="CAXITT010000034">
    <property type="protein sequence ID" value="CAL1528565.1"/>
    <property type="molecule type" value="Genomic_DNA"/>
</dbReference>
<feature type="region of interest" description="Disordered" evidence="1">
    <location>
        <begin position="535"/>
        <end position="585"/>
    </location>
</feature>
<keyword evidence="2" id="KW-0812">Transmembrane</keyword>
<evidence type="ECO:0000256" key="3">
    <source>
        <dbReference type="SAM" id="SignalP"/>
    </source>
</evidence>
<evidence type="ECO:0000313" key="5">
    <source>
        <dbReference type="Proteomes" id="UP001497497"/>
    </source>
</evidence>
<feature type="compositionally biased region" description="Polar residues" evidence="1">
    <location>
        <begin position="321"/>
        <end position="342"/>
    </location>
</feature>
<feature type="transmembrane region" description="Helical" evidence="2">
    <location>
        <begin position="474"/>
        <end position="498"/>
    </location>
</feature>
<organism evidence="4 5">
    <name type="scientific">Lymnaea stagnalis</name>
    <name type="common">Great pond snail</name>
    <name type="synonym">Helix stagnalis</name>
    <dbReference type="NCBI Taxonomy" id="6523"/>
    <lineage>
        <taxon>Eukaryota</taxon>
        <taxon>Metazoa</taxon>
        <taxon>Spiralia</taxon>
        <taxon>Lophotrochozoa</taxon>
        <taxon>Mollusca</taxon>
        <taxon>Gastropoda</taxon>
        <taxon>Heterobranchia</taxon>
        <taxon>Euthyneura</taxon>
        <taxon>Panpulmonata</taxon>
        <taxon>Hygrophila</taxon>
        <taxon>Lymnaeoidea</taxon>
        <taxon>Lymnaeidae</taxon>
        <taxon>Lymnaea</taxon>
    </lineage>
</organism>
<feature type="signal peptide" evidence="3">
    <location>
        <begin position="1"/>
        <end position="17"/>
    </location>
</feature>
<evidence type="ECO:0000256" key="1">
    <source>
        <dbReference type="SAM" id="MobiDB-lite"/>
    </source>
</evidence>
<gene>
    <name evidence="4" type="ORF">GSLYS_00002735001</name>
</gene>
<feature type="chain" id="PRO_5043595418" evidence="3">
    <location>
        <begin position="18"/>
        <end position="792"/>
    </location>
</feature>
<feature type="compositionally biased region" description="Low complexity" evidence="1">
    <location>
        <begin position="436"/>
        <end position="447"/>
    </location>
</feature>
<evidence type="ECO:0000256" key="2">
    <source>
        <dbReference type="SAM" id="Phobius"/>
    </source>
</evidence>
<feature type="compositionally biased region" description="Polar residues" evidence="1">
    <location>
        <begin position="364"/>
        <end position="399"/>
    </location>
</feature>
<keyword evidence="5" id="KW-1185">Reference proteome</keyword>
<accession>A0AAV2H5X9</accession>
<protein>
    <submittedName>
        <fullName evidence="4">Uncharacterized protein</fullName>
    </submittedName>
</protein>
<dbReference type="Proteomes" id="UP001497497">
    <property type="component" value="Unassembled WGS sequence"/>
</dbReference>
<comment type="caution">
    <text evidence="4">The sequence shown here is derived from an EMBL/GenBank/DDBJ whole genome shotgun (WGS) entry which is preliminary data.</text>
</comment>
<reference evidence="4 5" key="1">
    <citation type="submission" date="2024-04" db="EMBL/GenBank/DDBJ databases">
        <authorList>
            <consortium name="Genoscope - CEA"/>
            <person name="William W."/>
        </authorList>
    </citation>
    <scope>NUCLEOTIDE SEQUENCE [LARGE SCALE GENOMIC DNA]</scope>
</reference>
<feature type="compositionally biased region" description="Low complexity" evidence="1">
    <location>
        <begin position="290"/>
        <end position="311"/>
    </location>
</feature>
<keyword evidence="2" id="KW-0472">Membrane</keyword>
<feature type="region of interest" description="Disordered" evidence="1">
    <location>
        <begin position="364"/>
        <end position="447"/>
    </location>
</feature>
<dbReference type="AlphaFoldDB" id="A0AAV2H5X9"/>
<feature type="region of interest" description="Disordered" evidence="1">
    <location>
        <begin position="761"/>
        <end position="780"/>
    </location>
</feature>
<name>A0AAV2H5X9_LYMST</name>
<feature type="compositionally biased region" description="Polar residues" evidence="1">
    <location>
        <begin position="405"/>
        <end position="427"/>
    </location>
</feature>
<keyword evidence="2" id="KW-1133">Transmembrane helix</keyword>
<feature type="compositionally biased region" description="Polar residues" evidence="1">
    <location>
        <begin position="632"/>
        <end position="646"/>
    </location>
</feature>